<keyword evidence="3" id="KW-1185">Reference proteome</keyword>
<reference evidence="2 3" key="1">
    <citation type="submission" date="2014-04" db="EMBL/GenBank/DDBJ databases">
        <authorList>
            <consortium name="DOE Joint Genome Institute"/>
            <person name="Kuo A."/>
            <person name="Ruytinx J."/>
            <person name="Rineau F."/>
            <person name="Colpaert J."/>
            <person name="Kohler A."/>
            <person name="Nagy L.G."/>
            <person name="Floudas D."/>
            <person name="Copeland A."/>
            <person name="Barry K.W."/>
            <person name="Cichocki N."/>
            <person name="Veneault-Fourrey C."/>
            <person name="LaButti K."/>
            <person name="Lindquist E.A."/>
            <person name="Lipzen A."/>
            <person name="Lundell T."/>
            <person name="Morin E."/>
            <person name="Murat C."/>
            <person name="Sun H."/>
            <person name="Tunlid A."/>
            <person name="Henrissat B."/>
            <person name="Grigoriev I.V."/>
            <person name="Hibbett D.S."/>
            <person name="Martin F."/>
            <person name="Nordberg H.P."/>
            <person name="Cantor M.N."/>
            <person name="Hua S.X."/>
        </authorList>
    </citation>
    <scope>NUCLEOTIDE SEQUENCE [LARGE SCALE GENOMIC DNA]</scope>
    <source>
        <strain evidence="2 3">UH-Slu-Lm8-n1</strain>
    </source>
</reference>
<accession>A0A0D0AUP1</accession>
<evidence type="ECO:0000256" key="1">
    <source>
        <dbReference type="SAM" id="MobiDB-lite"/>
    </source>
</evidence>
<name>A0A0D0AUP1_9AGAM</name>
<reference evidence="3" key="2">
    <citation type="submission" date="2015-01" db="EMBL/GenBank/DDBJ databases">
        <title>Evolutionary Origins and Diversification of the Mycorrhizal Mutualists.</title>
        <authorList>
            <consortium name="DOE Joint Genome Institute"/>
            <consortium name="Mycorrhizal Genomics Consortium"/>
            <person name="Kohler A."/>
            <person name="Kuo A."/>
            <person name="Nagy L.G."/>
            <person name="Floudas D."/>
            <person name="Copeland A."/>
            <person name="Barry K.W."/>
            <person name="Cichocki N."/>
            <person name="Veneault-Fourrey C."/>
            <person name="LaButti K."/>
            <person name="Lindquist E.A."/>
            <person name="Lipzen A."/>
            <person name="Lundell T."/>
            <person name="Morin E."/>
            <person name="Murat C."/>
            <person name="Riley R."/>
            <person name="Ohm R."/>
            <person name="Sun H."/>
            <person name="Tunlid A."/>
            <person name="Henrissat B."/>
            <person name="Grigoriev I.V."/>
            <person name="Hibbett D.S."/>
            <person name="Martin F."/>
        </authorList>
    </citation>
    <scope>NUCLEOTIDE SEQUENCE [LARGE SCALE GENOMIC DNA]</scope>
    <source>
        <strain evidence="3">UH-Slu-Lm8-n1</strain>
    </source>
</reference>
<gene>
    <name evidence="2" type="ORF">CY34DRAFT_809756</name>
</gene>
<dbReference type="InParanoid" id="A0A0D0AUP1"/>
<feature type="region of interest" description="Disordered" evidence="1">
    <location>
        <begin position="1"/>
        <end position="21"/>
    </location>
</feature>
<dbReference type="Proteomes" id="UP000054485">
    <property type="component" value="Unassembled WGS sequence"/>
</dbReference>
<proteinExistence type="predicted"/>
<sequence length="57" mass="6521">MSIQDANTPAHLSDQPQTQLTHCGSEKWYEKTLSDMENSRIESLPKWLAVSYNNNVL</sequence>
<dbReference type="HOGENOM" id="CLU_2998018_0_0_1"/>
<organism evidence="2 3">
    <name type="scientific">Suillus luteus UH-Slu-Lm8-n1</name>
    <dbReference type="NCBI Taxonomy" id="930992"/>
    <lineage>
        <taxon>Eukaryota</taxon>
        <taxon>Fungi</taxon>
        <taxon>Dikarya</taxon>
        <taxon>Basidiomycota</taxon>
        <taxon>Agaricomycotina</taxon>
        <taxon>Agaricomycetes</taxon>
        <taxon>Agaricomycetidae</taxon>
        <taxon>Boletales</taxon>
        <taxon>Suillineae</taxon>
        <taxon>Suillaceae</taxon>
        <taxon>Suillus</taxon>
    </lineage>
</organism>
<protein>
    <submittedName>
        <fullName evidence="2">Uncharacterized protein</fullName>
    </submittedName>
</protein>
<dbReference type="AlphaFoldDB" id="A0A0D0AUP1"/>
<evidence type="ECO:0000313" key="2">
    <source>
        <dbReference type="EMBL" id="KIK38042.1"/>
    </source>
</evidence>
<evidence type="ECO:0000313" key="3">
    <source>
        <dbReference type="Proteomes" id="UP000054485"/>
    </source>
</evidence>
<dbReference type="EMBL" id="KN835414">
    <property type="protein sequence ID" value="KIK38042.1"/>
    <property type="molecule type" value="Genomic_DNA"/>
</dbReference>